<organism evidence="2 3">
    <name type="scientific">Carpinus fangiana</name>
    <dbReference type="NCBI Taxonomy" id="176857"/>
    <lineage>
        <taxon>Eukaryota</taxon>
        <taxon>Viridiplantae</taxon>
        <taxon>Streptophyta</taxon>
        <taxon>Embryophyta</taxon>
        <taxon>Tracheophyta</taxon>
        <taxon>Spermatophyta</taxon>
        <taxon>Magnoliopsida</taxon>
        <taxon>eudicotyledons</taxon>
        <taxon>Gunneridae</taxon>
        <taxon>Pentapetalae</taxon>
        <taxon>rosids</taxon>
        <taxon>fabids</taxon>
        <taxon>Fagales</taxon>
        <taxon>Betulaceae</taxon>
        <taxon>Carpinus</taxon>
    </lineage>
</organism>
<dbReference type="Proteomes" id="UP000327013">
    <property type="component" value="Unassembled WGS sequence"/>
</dbReference>
<evidence type="ECO:0000256" key="1">
    <source>
        <dbReference type="SAM" id="MobiDB-lite"/>
    </source>
</evidence>
<protein>
    <submittedName>
        <fullName evidence="2">Uncharacterized protein</fullName>
    </submittedName>
</protein>
<feature type="region of interest" description="Disordered" evidence="1">
    <location>
        <begin position="1"/>
        <end position="91"/>
    </location>
</feature>
<comment type="caution">
    <text evidence="2">The sequence shown here is derived from an EMBL/GenBank/DDBJ whole genome shotgun (WGS) entry which is preliminary data.</text>
</comment>
<dbReference type="AlphaFoldDB" id="A0A5N6KS48"/>
<feature type="compositionally biased region" description="Basic and acidic residues" evidence="1">
    <location>
        <begin position="1"/>
        <end position="11"/>
    </location>
</feature>
<name>A0A5N6KS48_9ROSI</name>
<reference evidence="2 3" key="1">
    <citation type="submission" date="2019-06" db="EMBL/GenBank/DDBJ databases">
        <title>A chromosomal-level reference genome of Carpinus fangiana (Coryloideae, Betulaceae).</title>
        <authorList>
            <person name="Yang X."/>
            <person name="Wang Z."/>
            <person name="Zhang L."/>
            <person name="Hao G."/>
            <person name="Liu J."/>
            <person name="Yang Y."/>
        </authorList>
    </citation>
    <scope>NUCLEOTIDE SEQUENCE [LARGE SCALE GENOMIC DNA]</scope>
    <source>
        <strain evidence="2">Cfa_2016G</strain>
        <tissue evidence="2">Leaf</tissue>
    </source>
</reference>
<keyword evidence="3" id="KW-1185">Reference proteome</keyword>
<proteinExistence type="predicted"/>
<evidence type="ECO:0000313" key="2">
    <source>
        <dbReference type="EMBL" id="KAB8342787.1"/>
    </source>
</evidence>
<accession>A0A5N6KS48</accession>
<evidence type="ECO:0000313" key="3">
    <source>
        <dbReference type="Proteomes" id="UP000327013"/>
    </source>
</evidence>
<gene>
    <name evidence="2" type="ORF">FH972_022385</name>
</gene>
<dbReference type="EMBL" id="VIBQ01000012">
    <property type="protein sequence ID" value="KAB8342787.1"/>
    <property type="molecule type" value="Genomic_DNA"/>
</dbReference>
<sequence>MRMKQAAEKKTGSPLKKTVGPDSSPKPASPMSGKKNARGTKTMDKAVKKRKADIELNGYNADESDSAVESPIKKVKVEPAAWDSEEEQVSF</sequence>